<accession>A0A803QSP6</accession>
<evidence type="ECO:0000313" key="2">
    <source>
        <dbReference type="Proteomes" id="UP000596661"/>
    </source>
</evidence>
<sequence length="52" mass="6016">MDFHWNLSPLDLQSSHFEYFYYPSTRWRRLAGSAGFRLTTVAPSPSGPIRTP</sequence>
<protein>
    <submittedName>
        <fullName evidence="1">Uncharacterized protein</fullName>
    </submittedName>
</protein>
<dbReference type="Gramene" id="evm.model.ctgX72.5">
    <property type="protein sequence ID" value="cds.evm.model.ctgX72.5"/>
    <property type="gene ID" value="evm.TU.ctgX72.5"/>
</dbReference>
<proteinExistence type="predicted"/>
<dbReference type="Proteomes" id="UP000596661">
    <property type="component" value="Unassembled WGS sequence"/>
</dbReference>
<organism evidence="1 2">
    <name type="scientific">Cannabis sativa</name>
    <name type="common">Hemp</name>
    <name type="synonym">Marijuana</name>
    <dbReference type="NCBI Taxonomy" id="3483"/>
    <lineage>
        <taxon>Eukaryota</taxon>
        <taxon>Viridiplantae</taxon>
        <taxon>Streptophyta</taxon>
        <taxon>Embryophyta</taxon>
        <taxon>Tracheophyta</taxon>
        <taxon>Spermatophyta</taxon>
        <taxon>Magnoliopsida</taxon>
        <taxon>eudicotyledons</taxon>
        <taxon>Gunneridae</taxon>
        <taxon>Pentapetalae</taxon>
        <taxon>rosids</taxon>
        <taxon>fabids</taxon>
        <taxon>Rosales</taxon>
        <taxon>Cannabaceae</taxon>
        <taxon>Cannabis</taxon>
    </lineage>
</organism>
<name>A0A803QSP6_CANSA</name>
<keyword evidence="2" id="KW-1185">Reference proteome</keyword>
<dbReference type="EnsemblPlants" id="evm.model.ctgX72.5">
    <property type="protein sequence ID" value="cds.evm.model.ctgX72.5"/>
    <property type="gene ID" value="evm.TU.ctgX72.5"/>
</dbReference>
<reference evidence="1" key="1">
    <citation type="submission" date="2021-03" db="UniProtKB">
        <authorList>
            <consortium name="EnsemblPlants"/>
        </authorList>
    </citation>
    <scope>IDENTIFICATION</scope>
</reference>
<evidence type="ECO:0000313" key="1">
    <source>
        <dbReference type="EnsemblPlants" id="cds.evm.model.ctgX72.5"/>
    </source>
</evidence>
<dbReference type="AlphaFoldDB" id="A0A803QSP6"/>